<dbReference type="PANTHER" id="PTHR48081">
    <property type="entry name" value="AB HYDROLASE SUPERFAMILY PROTEIN C4A8.06C"/>
    <property type="match status" value="1"/>
</dbReference>
<gene>
    <name evidence="3" type="ORF">HK100_004727</name>
</gene>
<reference evidence="3" key="1">
    <citation type="submission" date="2020-05" db="EMBL/GenBank/DDBJ databases">
        <title>Phylogenomic resolution of chytrid fungi.</title>
        <authorList>
            <person name="Stajich J.E."/>
            <person name="Amses K."/>
            <person name="Simmons R."/>
            <person name="Seto K."/>
            <person name="Myers J."/>
            <person name="Bonds A."/>
            <person name="Quandt C.A."/>
            <person name="Barry K."/>
            <person name="Liu P."/>
            <person name="Grigoriev I."/>
            <person name="Longcore J.E."/>
            <person name="James T.Y."/>
        </authorList>
    </citation>
    <scope>NUCLEOTIDE SEQUENCE</scope>
    <source>
        <strain evidence="3">JEL0513</strain>
    </source>
</reference>
<evidence type="ECO:0000256" key="1">
    <source>
        <dbReference type="ARBA" id="ARBA00022801"/>
    </source>
</evidence>
<evidence type="ECO:0000313" key="3">
    <source>
        <dbReference type="EMBL" id="KAJ3133043.1"/>
    </source>
</evidence>
<dbReference type="AlphaFoldDB" id="A0AAD5TC27"/>
<keyword evidence="4" id="KW-1185">Reference proteome</keyword>
<dbReference type="InterPro" id="IPR050300">
    <property type="entry name" value="GDXG_lipolytic_enzyme"/>
</dbReference>
<protein>
    <recommendedName>
        <fullName evidence="2">Alpha/beta hydrolase fold-3 domain-containing protein</fullName>
    </recommendedName>
</protein>
<dbReference type="Pfam" id="PF07859">
    <property type="entry name" value="Abhydrolase_3"/>
    <property type="match status" value="1"/>
</dbReference>
<evidence type="ECO:0000259" key="2">
    <source>
        <dbReference type="Pfam" id="PF07859"/>
    </source>
</evidence>
<dbReference type="EMBL" id="JADGJH010000229">
    <property type="protein sequence ID" value="KAJ3133043.1"/>
    <property type="molecule type" value="Genomic_DNA"/>
</dbReference>
<accession>A0AAD5TC27</accession>
<organism evidence="3 4">
    <name type="scientific">Physocladia obscura</name>
    <dbReference type="NCBI Taxonomy" id="109957"/>
    <lineage>
        <taxon>Eukaryota</taxon>
        <taxon>Fungi</taxon>
        <taxon>Fungi incertae sedis</taxon>
        <taxon>Chytridiomycota</taxon>
        <taxon>Chytridiomycota incertae sedis</taxon>
        <taxon>Chytridiomycetes</taxon>
        <taxon>Chytridiales</taxon>
        <taxon>Chytriomycetaceae</taxon>
        <taxon>Physocladia</taxon>
    </lineage>
</organism>
<dbReference type="InterPro" id="IPR029058">
    <property type="entry name" value="AB_hydrolase_fold"/>
</dbReference>
<feature type="domain" description="Alpha/beta hydrolase fold-3" evidence="2">
    <location>
        <begin position="39"/>
        <end position="158"/>
    </location>
</feature>
<dbReference type="GO" id="GO:0016787">
    <property type="term" value="F:hydrolase activity"/>
    <property type="evidence" value="ECO:0007669"/>
    <property type="project" value="UniProtKB-KW"/>
</dbReference>
<sequence>MSTAIPTTYTYHTDDSRPVQLDFHPPTEYKPETEKYKTLIFFHGGGLVFGNRKTYPPFDIMSRIAPKGWIFISADYHLLPESSLDYIRQDIAALQEWTLKHSNELGIDTERVSVASASAGSFVAMLLLDQWKTIKLRSFVNLFGMVDTAAKPYTEPRATAKTVGINLVSDLQLNVETYKRYLTPPFGPRVWDDQSALNDLNNRTGLMGWLFLEGKAANLISGYDMDVILDSNTAFTPLKLVSSAFPPAITVHGDQDTSVPIDGAYALAKAYEHVGIVHQMEIVAGAEHGLINADCSQVWERVVLFLEAH</sequence>
<dbReference type="Gene3D" id="3.40.50.1820">
    <property type="entry name" value="alpha/beta hydrolase"/>
    <property type="match status" value="1"/>
</dbReference>
<comment type="caution">
    <text evidence="3">The sequence shown here is derived from an EMBL/GenBank/DDBJ whole genome shotgun (WGS) entry which is preliminary data.</text>
</comment>
<evidence type="ECO:0000313" key="4">
    <source>
        <dbReference type="Proteomes" id="UP001211907"/>
    </source>
</evidence>
<proteinExistence type="predicted"/>
<dbReference type="SUPFAM" id="SSF53474">
    <property type="entry name" value="alpha/beta-Hydrolases"/>
    <property type="match status" value="1"/>
</dbReference>
<name>A0AAD5TC27_9FUNG</name>
<dbReference type="InterPro" id="IPR013094">
    <property type="entry name" value="AB_hydrolase_3"/>
</dbReference>
<dbReference type="Proteomes" id="UP001211907">
    <property type="component" value="Unassembled WGS sequence"/>
</dbReference>
<keyword evidence="1" id="KW-0378">Hydrolase</keyword>